<feature type="transmembrane region" description="Helical" evidence="1">
    <location>
        <begin position="67"/>
        <end position="86"/>
    </location>
</feature>
<keyword evidence="1" id="KW-0472">Membrane</keyword>
<evidence type="ECO:0000313" key="3">
    <source>
        <dbReference type="Proteomes" id="UP000276133"/>
    </source>
</evidence>
<gene>
    <name evidence="2" type="ORF">BpHYR1_000945</name>
</gene>
<keyword evidence="1" id="KW-1133">Transmembrane helix</keyword>
<protein>
    <submittedName>
        <fullName evidence="2">Uncharacterized protein</fullName>
    </submittedName>
</protein>
<evidence type="ECO:0000313" key="2">
    <source>
        <dbReference type="EMBL" id="RNA26376.1"/>
    </source>
</evidence>
<sequence>MSTLYDSRSGSFRNSLSNMPSVIAVRSAVLESDRVADISAQLDAHFLCNTRRHAHGRNTTRLRASNFLFFSIDLGVAVLAQILSYLRCFARSCLSLNDYNLMLTNRIE</sequence>
<evidence type="ECO:0000256" key="1">
    <source>
        <dbReference type="SAM" id="Phobius"/>
    </source>
</evidence>
<name>A0A3M7RS40_BRAPC</name>
<reference evidence="2 3" key="1">
    <citation type="journal article" date="2018" name="Sci. Rep.">
        <title>Genomic signatures of local adaptation to the degree of environmental predictability in rotifers.</title>
        <authorList>
            <person name="Franch-Gras L."/>
            <person name="Hahn C."/>
            <person name="Garcia-Roger E.M."/>
            <person name="Carmona M.J."/>
            <person name="Serra M."/>
            <person name="Gomez A."/>
        </authorList>
    </citation>
    <scope>NUCLEOTIDE SEQUENCE [LARGE SCALE GENOMIC DNA]</scope>
    <source>
        <strain evidence="2">HYR1</strain>
    </source>
</reference>
<dbReference type="AlphaFoldDB" id="A0A3M7RS40"/>
<dbReference type="EMBL" id="REGN01002747">
    <property type="protein sequence ID" value="RNA26376.1"/>
    <property type="molecule type" value="Genomic_DNA"/>
</dbReference>
<accession>A0A3M7RS40</accession>
<proteinExistence type="predicted"/>
<organism evidence="2 3">
    <name type="scientific">Brachionus plicatilis</name>
    <name type="common">Marine rotifer</name>
    <name type="synonym">Brachionus muelleri</name>
    <dbReference type="NCBI Taxonomy" id="10195"/>
    <lineage>
        <taxon>Eukaryota</taxon>
        <taxon>Metazoa</taxon>
        <taxon>Spiralia</taxon>
        <taxon>Gnathifera</taxon>
        <taxon>Rotifera</taxon>
        <taxon>Eurotatoria</taxon>
        <taxon>Monogononta</taxon>
        <taxon>Pseudotrocha</taxon>
        <taxon>Ploima</taxon>
        <taxon>Brachionidae</taxon>
        <taxon>Brachionus</taxon>
    </lineage>
</organism>
<keyword evidence="1" id="KW-0812">Transmembrane</keyword>
<dbReference type="Proteomes" id="UP000276133">
    <property type="component" value="Unassembled WGS sequence"/>
</dbReference>
<keyword evidence="3" id="KW-1185">Reference proteome</keyword>
<comment type="caution">
    <text evidence="2">The sequence shown here is derived from an EMBL/GenBank/DDBJ whole genome shotgun (WGS) entry which is preliminary data.</text>
</comment>